<name>A0ABU1I7V6_9BURK</name>
<comment type="similarity">
    <text evidence="1">Belongs to the MlaE permease family.</text>
</comment>
<evidence type="ECO:0000313" key="3">
    <source>
        <dbReference type="Proteomes" id="UP001267710"/>
    </source>
</evidence>
<organism evidence="2 3">
    <name type="scientific">Paracidovorax wautersii</name>
    <dbReference type="NCBI Taxonomy" id="1177982"/>
    <lineage>
        <taxon>Bacteria</taxon>
        <taxon>Pseudomonadati</taxon>
        <taxon>Pseudomonadota</taxon>
        <taxon>Betaproteobacteria</taxon>
        <taxon>Burkholderiales</taxon>
        <taxon>Comamonadaceae</taxon>
        <taxon>Paracidovorax</taxon>
    </lineage>
</organism>
<keyword evidence="1" id="KW-0472">Membrane</keyword>
<evidence type="ECO:0000256" key="1">
    <source>
        <dbReference type="RuleBase" id="RU362044"/>
    </source>
</evidence>
<keyword evidence="1" id="KW-0997">Cell inner membrane</keyword>
<dbReference type="InterPro" id="IPR030802">
    <property type="entry name" value="Permease_MalE"/>
</dbReference>
<evidence type="ECO:0000313" key="2">
    <source>
        <dbReference type="EMBL" id="MDR6213316.1"/>
    </source>
</evidence>
<feature type="transmembrane region" description="Helical" evidence="1">
    <location>
        <begin position="199"/>
        <end position="222"/>
    </location>
</feature>
<protein>
    <submittedName>
        <fullName evidence="2">Phospholipid/cholesterol/gamma-HCH transport system permease protein</fullName>
    </submittedName>
</protein>
<dbReference type="RefSeq" id="WP_309826740.1">
    <property type="nucleotide sequence ID" value="NZ_JAVIZX010000001.1"/>
</dbReference>
<keyword evidence="1" id="KW-1003">Cell membrane</keyword>
<dbReference type="NCBIfam" id="TIGR00056">
    <property type="entry name" value="MlaE family lipid ABC transporter permease subunit"/>
    <property type="match status" value="1"/>
</dbReference>
<feature type="transmembrane region" description="Helical" evidence="1">
    <location>
        <begin position="261"/>
        <end position="287"/>
    </location>
</feature>
<comment type="caution">
    <text evidence="2">The sequence shown here is derived from an EMBL/GenBank/DDBJ whole genome shotgun (WGS) entry which is preliminary data.</text>
</comment>
<reference evidence="2 3" key="1">
    <citation type="submission" date="2023-08" db="EMBL/GenBank/DDBJ databases">
        <title>Functional and genomic diversity of the sorghum phyllosphere microbiome.</title>
        <authorList>
            <person name="Shade A."/>
        </authorList>
    </citation>
    <scope>NUCLEOTIDE SEQUENCE [LARGE SCALE GENOMIC DNA]</scope>
    <source>
        <strain evidence="2 3">SORGH_AS_0335</strain>
    </source>
</reference>
<proteinExistence type="inferred from homology"/>
<feature type="transmembrane region" description="Helical" evidence="1">
    <location>
        <begin position="346"/>
        <end position="369"/>
    </location>
</feature>
<feature type="transmembrane region" description="Helical" evidence="1">
    <location>
        <begin position="161"/>
        <end position="187"/>
    </location>
</feature>
<dbReference type="InterPro" id="IPR003453">
    <property type="entry name" value="ABC_MlaE_roteobac"/>
</dbReference>
<keyword evidence="1" id="KW-1133">Transmembrane helix</keyword>
<keyword evidence="3" id="KW-1185">Reference proteome</keyword>
<dbReference type="PANTHER" id="PTHR30188:SF3">
    <property type="entry name" value="ABC TRANSPORTER PERMEASE"/>
    <property type="match status" value="1"/>
</dbReference>
<comment type="subcellular location">
    <subcellularLocation>
        <location evidence="1">Cell inner membrane</location>
        <topology evidence="1">Multi-pass membrane protein</topology>
    </subcellularLocation>
</comment>
<feature type="transmembrane region" description="Helical" evidence="1">
    <location>
        <begin position="311"/>
        <end position="334"/>
    </location>
</feature>
<dbReference type="EMBL" id="JAVIZX010000001">
    <property type="protein sequence ID" value="MDR6213316.1"/>
    <property type="molecule type" value="Genomic_DNA"/>
</dbReference>
<dbReference type="Proteomes" id="UP001267710">
    <property type="component" value="Unassembled WGS sequence"/>
</dbReference>
<dbReference type="Pfam" id="PF02405">
    <property type="entry name" value="MlaE"/>
    <property type="match status" value="1"/>
</dbReference>
<accession>A0ABU1I7V6</accession>
<dbReference type="PANTHER" id="PTHR30188">
    <property type="entry name" value="ABC TRANSPORTER PERMEASE PROTEIN-RELATED"/>
    <property type="match status" value="1"/>
</dbReference>
<gene>
    <name evidence="2" type="ORF">QE399_001005</name>
</gene>
<sequence>MTDPQPRIDRADTPEGASAVLLGRWGAAELGSRRDWRALSAQLRALPAAPGLGWDLREIAWLDHVGAQLLWHHWGRAWPARLQLHEAQRDMLERVAQFSTEEPPHEAWSLAEQVDRLGVLVLHAVGHARQMTELLGQLVLDIGRLVAHPRRGPWRDVSGHLYRMGATALPITALVGFLIGVVLAYLMSLQLRQFGAETFIVNILGISLVRELGPMLGAILVAGRSGSAITAQIGVMRVTEELDAMRVLGIPHGYRLVMPRVLALAVAMPLIALWTTLAALAGGMLAADVTMGISPAYFAQALPAAVSPTNLWMAMLKSAVFGAGIALIGCHWGLRVKPNTQSLGEGTTASVVTAITMVIVVDALFAIGFKNLGIR</sequence>
<keyword evidence="1" id="KW-0812">Transmembrane</keyword>